<name>A0A5D0MKQ7_9BACT</name>
<sequence>MAKGKVKIDKEKCKGCELCVEACPTDVLAMSDDYNSMGYHYSTPVNPDKCIACMSCAKVCPDVAIEVYREE</sequence>
<dbReference type="GO" id="GO:0046872">
    <property type="term" value="F:metal ion binding"/>
    <property type="evidence" value="ECO:0007669"/>
    <property type="project" value="UniProtKB-KW"/>
</dbReference>
<evidence type="ECO:0000256" key="3">
    <source>
        <dbReference type="ARBA" id="ARBA00023004"/>
    </source>
</evidence>
<feature type="domain" description="4Fe-4S ferredoxin-type" evidence="5">
    <location>
        <begin position="41"/>
        <end position="70"/>
    </location>
</feature>
<keyword evidence="7" id="KW-1185">Reference proteome</keyword>
<keyword evidence="3" id="KW-0408">Iron</keyword>
<gene>
    <name evidence="6" type="ORF">FXF47_00145</name>
</gene>
<dbReference type="Proteomes" id="UP000324143">
    <property type="component" value="Unassembled WGS sequence"/>
</dbReference>
<dbReference type="InterPro" id="IPR050572">
    <property type="entry name" value="Fe-S_Ferredoxin"/>
</dbReference>
<evidence type="ECO:0000256" key="2">
    <source>
        <dbReference type="ARBA" id="ARBA00022723"/>
    </source>
</evidence>
<protein>
    <submittedName>
        <fullName evidence="6">Ferredoxin family protein</fullName>
    </submittedName>
</protein>
<keyword evidence="2" id="KW-0479">Metal-binding</keyword>
<dbReference type="GO" id="GO:0051539">
    <property type="term" value="F:4 iron, 4 sulfur cluster binding"/>
    <property type="evidence" value="ECO:0007669"/>
    <property type="project" value="UniProtKB-KW"/>
</dbReference>
<dbReference type="Gene3D" id="3.30.70.20">
    <property type="match status" value="1"/>
</dbReference>
<dbReference type="SUPFAM" id="SSF54862">
    <property type="entry name" value="4Fe-4S ferredoxins"/>
    <property type="match status" value="1"/>
</dbReference>
<dbReference type="Gene3D" id="3.30.70.3270">
    <property type="match status" value="1"/>
</dbReference>
<keyword evidence="4" id="KW-0411">Iron-sulfur</keyword>
<dbReference type="EMBL" id="VSIX01000003">
    <property type="protein sequence ID" value="TYB32183.1"/>
    <property type="molecule type" value="Genomic_DNA"/>
</dbReference>
<evidence type="ECO:0000313" key="6">
    <source>
        <dbReference type="EMBL" id="TYB32183.1"/>
    </source>
</evidence>
<dbReference type="PANTHER" id="PTHR43687">
    <property type="entry name" value="ADENYLYLSULFATE REDUCTASE, BETA SUBUNIT"/>
    <property type="match status" value="1"/>
</dbReference>
<dbReference type="Pfam" id="PF13237">
    <property type="entry name" value="Fer4_10"/>
    <property type="match status" value="1"/>
</dbReference>
<evidence type="ECO:0000313" key="7">
    <source>
        <dbReference type="Proteomes" id="UP000324143"/>
    </source>
</evidence>
<reference evidence="6" key="1">
    <citation type="submission" date="2019-08" db="EMBL/GenBank/DDBJ databases">
        <title>Genomic characterization of a novel candidate phylum (ARYD3) from a high temperature, high salinity tertiary oil reservoir in north central Oklahoma, USA.</title>
        <authorList>
            <person name="Youssef N.H."/>
            <person name="Yadav A."/>
            <person name="Elshahed M.S."/>
        </authorList>
    </citation>
    <scope>NUCLEOTIDE SEQUENCE [LARGE SCALE GENOMIC DNA]</scope>
    <source>
        <strain evidence="6">ARYD3</strain>
    </source>
</reference>
<comment type="caution">
    <text evidence="6">The sequence shown here is derived from an EMBL/GenBank/DDBJ whole genome shotgun (WGS) entry which is preliminary data.</text>
</comment>
<proteinExistence type="predicted"/>
<feature type="domain" description="4Fe-4S ferredoxin-type" evidence="5">
    <location>
        <begin position="4"/>
        <end position="33"/>
    </location>
</feature>
<keyword evidence="1" id="KW-0004">4Fe-4S</keyword>
<accession>A0A5D0MKQ7</accession>
<dbReference type="InterPro" id="IPR017900">
    <property type="entry name" value="4Fe4S_Fe_S_CS"/>
</dbReference>
<dbReference type="PROSITE" id="PS51379">
    <property type="entry name" value="4FE4S_FER_2"/>
    <property type="match status" value="2"/>
</dbReference>
<dbReference type="PANTHER" id="PTHR43687:SF1">
    <property type="entry name" value="FERREDOXIN III"/>
    <property type="match status" value="1"/>
</dbReference>
<evidence type="ECO:0000256" key="1">
    <source>
        <dbReference type="ARBA" id="ARBA00022485"/>
    </source>
</evidence>
<organism evidence="6 7">
    <name type="scientific">Candidatus Mcinerneyibacterium aminivorans</name>
    <dbReference type="NCBI Taxonomy" id="2703815"/>
    <lineage>
        <taxon>Bacteria</taxon>
        <taxon>Candidatus Macinerneyibacteriota</taxon>
        <taxon>Candidatus Mcinerneyibacteria</taxon>
        <taxon>Candidatus Mcinerneyibacteriales</taxon>
        <taxon>Candidatus Mcinerneyibacteriaceae</taxon>
        <taxon>Candidatus Mcinerneyibacterium</taxon>
    </lineage>
</organism>
<evidence type="ECO:0000256" key="4">
    <source>
        <dbReference type="ARBA" id="ARBA00023014"/>
    </source>
</evidence>
<dbReference type="AlphaFoldDB" id="A0A5D0MKQ7"/>
<evidence type="ECO:0000259" key="5">
    <source>
        <dbReference type="PROSITE" id="PS51379"/>
    </source>
</evidence>
<dbReference type="InterPro" id="IPR017896">
    <property type="entry name" value="4Fe4S_Fe-S-bd"/>
</dbReference>
<dbReference type="PROSITE" id="PS00198">
    <property type="entry name" value="4FE4S_FER_1"/>
    <property type="match status" value="2"/>
</dbReference>